<dbReference type="EMBL" id="BDFE01000015">
    <property type="protein sequence ID" value="GAU08614.1"/>
    <property type="molecule type" value="Genomic_DNA"/>
</dbReference>
<comment type="caution">
    <text evidence="1">The sequence shown here is derived from an EMBL/GenBank/DDBJ whole genome shotgun (WGS) entry which is preliminary data.</text>
</comment>
<proteinExistence type="predicted"/>
<keyword evidence="2" id="KW-1185">Reference proteome</keyword>
<evidence type="ECO:0000313" key="1">
    <source>
        <dbReference type="EMBL" id="GAU08614.1"/>
    </source>
</evidence>
<protein>
    <submittedName>
        <fullName evidence="1">Uncharacterized protein</fullName>
    </submittedName>
</protein>
<gene>
    <name evidence="1" type="ORF">DPF_1328</name>
</gene>
<dbReference type="OrthoDB" id="5457710at2"/>
<evidence type="ECO:0000313" key="2">
    <source>
        <dbReference type="Proteomes" id="UP000095200"/>
    </source>
</evidence>
<sequence length="158" mass="18496">MRIFFVCIFLVVGAVILGTKGYHSLEPKTNIEMVRALYEEVNKTLPSVVSSKEHVAIIHERLECYKTNYDYTKRIRTCNNSYVKDLVEQARKDIQSHPDMGNFVKKINICPVMYSMCVGQTGNDVERCVVFEKQCIDHMLDKFWRGGESYIQQQYRFH</sequence>
<dbReference type="AlphaFoldDB" id="A0A194AIN3"/>
<dbReference type="STRING" id="1592317.DPF_1328"/>
<organism evidence="1 2">
    <name type="scientific">Desulfoplanes formicivorans</name>
    <dbReference type="NCBI Taxonomy" id="1592317"/>
    <lineage>
        <taxon>Bacteria</taxon>
        <taxon>Pseudomonadati</taxon>
        <taxon>Thermodesulfobacteriota</taxon>
        <taxon>Desulfovibrionia</taxon>
        <taxon>Desulfovibrionales</taxon>
        <taxon>Desulfoplanaceae</taxon>
        <taxon>Desulfoplanes</taxon>
    </lineage>
</organism>
<accession>A0A194AIN3</accession>
<dbReference type="Proteomes" id="UP000095200">
    <property type="component" value="Unassembled WGS sequence"/>
</dbReference>
<dbReference type="RefSeq" id="WP_069858278.1">
    <property type="nucleotide sequence ID" value="NZ_BDFE01000015.1"/>
</dbReference>
<reference evidence="2" key="1">
    <citation type="submission" date="2016-06" db="EMBL/GenBank/DDBJ databases">
        <title>Draft genome sequence of Desulfoplanes formicivorans strain Pf12B.</title>
        <authorList>
            <person name="Watanabe M."/>
            <person name="Kojima H."/>
            <person name="Fukui M."/>
        </authorList>
    </citation>
    <scope>NUCLEOTIDE SEQUENCE [LARGE SCALE GENOMIC DNA]</scope>
    <source>
        <strain evidence="2">Pf12B</strain>
    </source>
</reference>
<name>A0A194AIN3_9BACT</name>